<dbReference type="GO" id="GO:0016811">
    <property type="term" value="F:hydrolase activity, acting on carbon-nitrogen (but not peptide) bonds, in linear amides"/>
    <property type="evidence" value="ECO:0007669"/>
    <property type="project" value="InterPro"/>
</dbReference>
<comment type="similarity">
    <text evidence="2">Belongs to the alkaline ceramidase family.</text>
</comment>
<keyword evidence="7" id="KW-0479">Metal-binding</keyword>
<feature type="binding site" evidence="8">
    <location>
        <position position="101"/>
    </location>
    <ligand>
        <name>Zn(2+)</name>
        <dbReference type="ChEBI" id="CHEBI:29105"/>
        <note>catalytic</note>
    </ligand>
</feature>
<evidence type="ECO:0000256" key="1">
    <source>
        <dbReference type="ARBA" id="ARBA00004141"/>
    </source>
</evidence>
<sequence>MRQGNEFYVAGDPYTNSGFWGPPTSAVNFCEEDYVVTRYVAEFINTLTNLAYVYLAIRDARTPRRGYSSGGKQTGGGSQPPGLDLMSGALAAVGVTSFIFHATLKHSTQFADEVSMLVLAGALLQGVYCAGSSNGRRNGLITASVVATVVAMSAYYLQSGNFVVHLVMFSLLIHNVWPRTIYLIYNRTKAGPERSKLFRKFYTAVAWCLAAFALWNVDIEWCQAVRKLQAATGLPWSWLLELHGWWHVMTGLGAAAYIDLIRDLSV</sequence>
<dbReference type="GO" id="GO:0005789">
    <property type="term" value="C:endoplasmic reticulum membrane"/>
    <property type="evidence" value="ECO:0007669"/>
    <property type="project" value="TreeGrafter"/>
</dbReference>
<feature type="binding site" evidence="8">
    <location>
        <position position="243"/>
    </location>
    <ligand>
        <name>Zn(2+)</name>
        <dbReference type="ChEBI" id="CHEBI:29105"/>
        <note>catalytic</note>
    </ligand>
</feature>
<evidence type="ECO:0000256" key="5">
    <source>
        <dbReference type="ARBA" id="ARBA00022989"/>
    </source>
</evidence>
<keyword evidence="4" id="KW-0378">Hydrolase</keyword>
<dbReference type="GO" id="GO:0046513">
    <property type="term" value="P:ceramide biosynthetic process"/>
    <property type="evidence" value="ECO:0007669"/>
    <property type="project" value="TreeGrafter"/>
</dbReference>
<dbReference type="InterPro" id="IPR008901">
    <property type="entry name" value="ACER"/>
</dbReference>
<feature type="transmembrane region" description="Helical" evidence="9">
    <location>
        <begin position="82"/>
        <end position="102"/>
    </location>
</feature>
<feature type="transmembrane region" description="Helical" evidence="9">
    <location>
        <begin position="138"/>
        <end position="157"/>
    </location>
</feature>
<evidence type="ECO:0000256" key="7">
    <source>
        <dbReference type="PIRSR" id="PIRSR608901-1"/>
    </source>
</evidence>
<reference evidence="10" key="2">
    <citation type="submission" date="2023-06" db="EMBL/GenBank/DDBJ databases">
        <authorList>
            <consortium name="Lawrence Berkeley National Laboratory"/>
            <person name="Haridas S."/>
            <person name="Hensen N."/>
            <person name="Bonometti L."/>
            <person name="Westerberg I."/>
            <person name="Brannstrom I.O."/>
            <person name="Guillou S."/>
            <person name="Cros-Aarteil S."/>
            <person name="Calhoun S."/>
            <person name="Kuo A."/>
            <person name="Mondo S."/>
            <person name="Pangilinan J."/>
            <person name="Riley R."/>
            <person name="LaButti K."/>
            <person name="Andreopoulos B."/>
            <person name="Lipzen A."/>
            <person name="Chen C."/>
            <person name="Yanf M."/>
            <person name="Daum C."/>
            <person name="Ng V."/>
            <person name="Clum A."/>
            <person name="Steindorff A."/>
            <person name="Ohm R."/>
            <person name="Martin F."/>
            <person name="Silar P."/>
            <person name="Natvig D."/>
            <person name="Lalanne C."/>
            <person name="Gautier V."/>
            <person name="Ament-velasquez S.L."/>
            <person name="Kruys A."/>
            <person name="Hutchinson M.I."/>
            <person name="Powell A.J."/>
            <person name="Barry K."/>
            <person name="Miller A.N."/>
            <person name="Grigoriev I.V."/>
            <person name="Debuchy R."/>
            <person name="Gladieux P."/>
            <person name="Thoren M.H."/>
            <person name="Johannesson H."/>
        </authorList>
    </citation>
    <scope>NUCLEOTIDE SEQUENCE</scope>
    <source>
        <strain evidence="10">CBS 232.78</strain>
    </source>
</reference>
<evidence type="ECO:0000313" key="11">
    <source>
        <dbReference type="Proteomes" id="UP001285441"/>
    </source>
</evidence>
<evidence type="ECO:0000256" key="8">
    <source>
        <dbReference type="PIRSR" id="PIRSR608901-2"/>
    </source>
</evidence>
<feature type="binding site" evidence="8">
    <location>
        <position position="247"/>
    </location>
    <ligand>
        <name>Zn(2+)</name>
        <dbReference type="ChEBI" id="CHEBI:29105"/>
        <note>catalytic</note>
    </ligand>
</feature>
<comment type="subcellular location">
    <subcellularLocation>
        <location evidence="1">Membrane</location>
        <topology evidence="1">Multi-pass membrane protein</topology>
    </subcellularLocation>
</comment>
<keyword evidence="6 9" id="KW-0472">Membrane</keyword>
<keyword evidence="8" id="KW-0862">Zinc</keyword>
<feature type="transmembrane region" description="Helical" evidence="9">
    <location>
        <begin position="114"/>
        <end position="131"/>
    </location>
</feature>
<name>A0AAE0NTK3_9PEZI</name>
<evidence type="ECO:0000256" key="3">
    <source>
        <dbReference type="ARBA" id="ARBA00022692"/>
    </source>
</evidence>
<gene>
    <name evidence="10" type="ORF">B0H63DRAFT_470044</name>
</gene>
<dbReference type="AlphaFoldDB" id="A0AAE0NTK3"/>
<feature type="transmembrane region" description="Helical" evidence="9">
    <location>
        <begin position="197"/>
        <end position="217"/>
    </location>
</feature>
<feature type="transmembrane region" description="Helical" evidence="9">
    <location>
        <begin position="163"/>
        <end position="185"/>
    </location>
</feature>
<comment type="caution">
    <text evidence="10">The sequence shown here is derived from an EMBL/GenBank/DDBJ whole genome shotgun (WGS) entry which is preliminary data.</text>
</comment>
<evidence type="ECO:0000256" key="4">
    <source>
        <dbReference type="ARBA" id="ARBA00022801"/>
    </source>
</evidence>
<dbReference type="PANTHER" id="PTHR46187:SF1">
    <property type="entry name" value="ALKALINE PHYTOCERAMIDASE"/>
    <property type="match status" value="1"/>
</dbReference>
<feature type="binding site" evidence="7">
    <location>
        <position position="31"/>
    </location>
    <ligand>
        <name>Ca(2+)</name>
        <dbReference type="ChEBI" id="CHEBI:29108"/>
    </ligand>
</feature>
<comment type="cofactor">
    <cofactor evidence="8">
        <name>Zn(2+)</name>
        <dbReference type="ChEBI" id="CHEBI:29105"/>
    </cofactor>
</comment>
<dbReference type="EMBL" id="JAULSW010000003">
    <property type="protein sequence ID" value="KAK3387452.1"/>
    <property type="molecule type" value="Genomic_DNA"/>
</dbReference>
<protein>
    <submittedName>
        <fullName evidence="10">Alkaline ceramidase family protein</fullName>
    </submittedName>
</protein>
<dbReference type="GO" id="GO:0046872">
    <property type="term" value="F:metal ion binding"/>
    <property type="evidence" value="ECO:0007669"/>
    <property type="project" value="UniProtKB-KW"/>
</dbReference>
<evidence type="ECO:0000256" key="2">
    <source>
        <dbReference type="ARBA" id="ARBA00009780"/>
    </source>
</evidence>
<keyword evidence="11" id="KW-1185">Reference proteome</keyword>
<keyword evidence="3 9" id="KW-0812">Transmembrane</keyword>
<evidence type="ECO:0000256" key="6">
    <source>
        <dbReference type="ARBA" id="ARBA00023136"/>
    </source>
</evidence>
<proteinExistence type="inferred from homology"/>
<keyword evidence="5 9" id="KW-1133">Transmembrane helix</keyword>
<keyword evidence="7" id="KW-0106">Calcium</keyword>
<dbReference type="Pfam" id="PF05875">
    <property type="entry name" value="Ceramidase"/>
    <property type="match status" value="1"/>
</dbReference>
<dbReference type="GO" id="GO:0046514">
    <property type="term" value="P:ceramide catabolic process"/>
    <property type="evidence" value="ECO:0007669"/>
    <property type="project" value="TreeGrafter"/>
</dbReference>
<feature type="transmembrane region" description="Helical" evidence="9">
    <location>
        <begin position="244"/>
        <end position="261"/>
    </location>
</feature>
<dbReference type="Proteomes" id="UP001285441">
    <property type="component" value="Unassembled WGS sequence"/>
</dbReference>
<feature type="binding site" evidence="7">
    <location>
        <position position="42"/>
    </location>
    <ligand>
        <name>Ca(2+)</name>
        <dbReference type="ChEBI" id="CHEBI:29108"/>
    </ligand>
</feature>
<organism evidence="10 11">
    <name type="scientific">Podospora didyma</name>
    <dbReference type="NCBI Taxonomy" id="330526"/>
    <lineage>
        <taxon>Eukaryota</taxon>
        <taxon>Fungi</taxon>
        <taxon>Dikarya</taxon>
        <taxon>Ascomycota</taxon>
        <taxon>Pezizomycotina</taxon>
        <taxon>Sordariomycetes</taxon>
        <taxon>Sordariomycetidae</taxon>
        <taxon>Sordariales</taxon>
        <taxon>Podosporaceae</taxon>
        <taxon>Podospora</taxon>
    </lineage>
</organism>
<accession>A0AAE0NTK3</accession>
<evidence type="ECO:0000313" key="10">
    <source>
        <dbReference type="EMBL" id="KAK3387452.1"/>
    </source>
</evidence>
<evidence type="ECO:0000256" key="9">
    <source>
        <dbReference type="SAM" id="Phobius"/>
    </source>
</evidence>
<dbReference type="PANTHER" id="PTHR46187">
    <property type="entry name" value="ALKALINE CERAMIDASE 3"/>
    <property type="match status" value="1"/>
</dbReference>
<reference evidence="10" key="1">
    <citation type="journal article" date="2023" name="Mol. Phylogenet. Evol.">
        <title>Genome-scale phylogeny and comparative genomics of the fungal order Sordariales.</title>
        <authorList>
            <person name="Hensen N."/>
            <person name="Bonometti L."/>
            <person name="Westerberg I."/>
            <person name="Brannstrom I.O."/>
            <person name="Guillou S."/>
            <person name="Cros-Aarteil S."/>
            <person name="Calhoun S."/>
            <person name="Haridas S."/>
            <person name="Kuo A."/>
            <person name="Mondo S."/>
            <person name="Pangilinan J."/>
            <person name="Riley R."/>
            <person name="LaButti K."/>
            <person name="Andreopoulos B."/>
            <person name="Lipzen A."/>
            <person name="Chen C."/>
            <person name="Yan M."/>
            <person name="Daum C."/>
            <person name="Ng V."/>
            <person name="Clum A."/>
            <person name="Steindorff A."/>
            <person name="Ohm R.A."/>
            <person name="Martin F."/>
            <person name="Silar P."/>
            <person name="Natvig D.O."/>
            <person name="Lalanne C."/>
            <person name="Gautier V."/>
            <person name="Ament-Velasquez S.L."/>
            <person name="Kruys A."/>
            <person name="Hutchinson M.I."/>
            <person name="Powell A.J."/>
            <person name="Barry K."/>
            <person name="Miller A.N."/>
            <person name="Grigoriev I.V."/>
            <person name="Debuchy R."/>
            <person name="Gladieux P."/>
            <person name="Hiltunen Thoren M."/>
            <person name="Johannesson H."/>
        </authorList>
    </citation>
    <scope>NUCLEOTIDE SEQUENCE</scope>
    <source>
        <strain evidence="10">CBS 232.78</strain>
    </source>
</reference>